<evidence type="ECO:0000256" key="1">
    <source>
        <dbReference type="SAM" id="Phobius"/>
    </source>
</evidence>
<evidence type="ECO:0000313" key="3">
    <source>
        <dbReference type="Proteomes" id="UP000694257"/>
    </source>
</evidence>
<sequence>MRQLVVPASVTANGATVLGLAVVGEPLWVVSFVAAPVAVWLGLVVVLAAASVFAEKRARRDAAYRTLKLITSLQVVQPANTGGPPTRVGGN</sequence>
<keyword evidence="1" id="KW-0812">Transmembrane</keyword>
<keyword evidence="1" id="KW-0472">Membrane</keyword>
<name>A0ABX8RQG3_NOCIO</name>
<dbReference type="RefSeq" id="WP_218472708.1">
    <property type="nucleotide sequence ID" value="NZ_BAABJN010000009.1"/>
</dbReference>
<evidence type="ECO:0000313" key="2">
    <source>
        <dbReference type="EMBL" id="QXN91859.1"/>
    </source>
</evidence>
<proteinExistence type="predicted"/>
<keyword evidence="1" id="KW-1133">Transmembrane helix</keyword>
<keyword evidence="3" id="KW-1185">Reference proteome</keyword>
<reference evidence="2 3" key="1">
    <citation type="submission" date="2021-07" db="EMBL/GenBank/DDBJ databases">
        <title>Whole Genome Sequence of Nocardia Iowensis.</title>
        <authorList>
            <person name="Lamm A."/>
            <person name="Collins-Fairclough A.M."/>
            <person name="Bunk B."/>
            <person name="Sproer C."/>
        </authorList>
    </citation>
    <scope>NUCLEOTIDE SEQUENCE [LARGE SCALE GENOMIC DNA]</scope>
    <source>
        <strain evidence="2 3">NRRL 5646</strain>
    </source>
</reference>
<dbReference type="EMBL" id="CP078145">
    <property type="protein sequence ID" value="QXN91859.1"/>
    <property type="molecule type" value="Genomic_DNA"/>
</dbReference>
<gene>
    <name evidence="2" type="ORF">KV110_01300</name>
</gene>
<feature type="transmembrane region" description="Helical" evidence="1">
    <location>
        <begin position="29"/>
        <end position="54"/>
    </location>
</feature>
<protein>
    <submittedName>
        <fullName evidence="2">Uncharacterized protein</fullName>
    </submittedName>
</protein>
<organism evidence="2 3">
    <name type="scientific">Nocardia iowensis</name>
    <dbReference type="NCBI Taxonomy" id="204891"/>
    <lineage>
        <taxon>Bacteria</taxon>
        <taxon>Bacillati</taxon>
        <taxon>Actinomycetota</taxon>
        <taxon>Actinomycetes</taxon>
        <taxon>Mycobacteriales</taxon>
        <taxon>Nocardiaceae</taxon>
        <taxon>Nocardia</taxon>
    </lineage>
</organism>
<dbReference type="Proteomes" id="UP000694257">
    <property type="component" value="Chromosome"/>
</dbReference>
<accession>A0ABX8RQG3</accession>